<dbReference type="GO" id="GO:0009007">
    <property type="term" value="F:site-specific DNA-methyltransferase (adenine-specific) activity"/>
    <property type="evidence" value="ECO:0007669"/>
    <property type="project" value="UniProtKB-EC"/>
</dbReference>
<keyword evidence="6" id="KW-0680">Restriction system</keyword>
<dbReference type="AlphaFoldDB" id="A0A2S5AE25"/>
<dbReference type="InterPro" id="IPR022749">
    <property type="entry name" value="D12N6_MeTrfase_N"/>
</dbReference>
<keyword evidence="5" id="KW-0949">S-adenosyl-L-methionine</keyword>
<dbReference type="GO" id="GO:0008170">
    <property type="term" value="F:N-methyltransferase activity"/>
    <property type="evidence" value="ECO:0007669"/>
    <property type="project" value="InterPro"/>
</dbReference>
<evidence type="ECO:0000313" key="11">
    <source>
        <dbReference type="Proteomes" id="UP000237310"/>
    </source>
</evidence>
<sequence>MLSNDLKSKINKLWDKFWSRGISNPIDAITQISYLLFMRRLDDTDLLNKANADFTGLEYNTIFRAVKKDVNNEDVKDDNGNLVYEVMDECRWSHFSKLDPDTMLKTVAEKAFPFIKTINDPSQPYTRYMKDAIFIINNSALLDEAVKAIDEIYEDIKIQQDAGQQFQDTQGDVYEYLINEIGSAGKNGQFRTPRHLIQFMCEIIDPDWTDKICDPACGTGGFLVGAYQHILTKYSSPDEITEDENGLKRFKKYGGDTISRQEVWDDLNQKVFYGYDVDQTMVRIGLMNLMLHGIKIPQIENTDTLSKIYDQRYADGEYSIIMANPPFTGRIDKGGMSDKLKITGTQSELLFLVRISKMLRSGGKAAVIIPEGVLYGGSKAQKQTREILLKDNQLEAVISLPSGAFKPYTGVKTAILVFTKVEEDSPTWHTEKVWFYELANDGYSLDDNRRKLSENPLPIAVDAYQNRATNTPIERKNHFFVEIDEIKNNDLDLSYNRYREFEYEEQTYEAPQDILKELFILEEEIRIEMEELKNLIE</sequence>
<dbReference type="GO" id="GO:0032259">
    <property type="term" value="P:methylation"/>
    <property type="evidence" value="ECO:0007669"/>
    <property type="project" value="UniProtKB-KW"/>
</dbReference>
<evidence type="ECO:0000256" key="6">
    <source>
        <dbReference type="ARBA" id="ARBA00022747"/>
    </source>
</evidence>
<comment type="similarity">
    <text evidence="1">Belongs to the N(4)/N(6)-methyltransferase family.</text>
</comment>
<evidence type="ECO:0000256" key="7">
    <source>
        <dbReference type="ARBA" id="ARBA00047942"/>
    </source>
</evidence>
<dbReference type="GO" id="GO:0003677">
    <property type="term" value="F:DNA binding"/>
    <property type="evidence" value="ECO:0007669"/>
    <property type="project" value="InterPro"/>
</dbReference>
<evidence type="ECO:0000259" key="8">
    <source>
        <dbReference type="Pfam" id="PF02384"/>
    </source>
</evidence>
<dbReference type="Gene3D" id="1.20.1260.30">
    <property type="match status" value="1"/>
</dbReference>
<dbReference type="InterPro" id="IPR051537">
    <property type="entry name" value="DNA_Adenine_Mtase"/>
</dbReference>
<dbReference type="GO" id="GO:0009307">
    <property type="term" value="P:DNA restriction-modification system"/>
    <property type="evidence" value="ECO:0007669"/>
    <property type="project" value="UniProtKB-KW"/>
</dbReference>
<dbReference type="Pfam" id="PF02384">
    <property type="entry name" value="N6_Mtase"/>
    <property type="match status" value="1"/>
</dbReference>
<dbReference type="Gene3D" id="3.40.50.150">
    <property type="entry name" value="Vaccinia Virus protein VP39"/>
    <property type="match status" value="1"/>
</dbReference>
<reference evidence="10 11" key="1">
    <citation type="submission" date="2018-01" db="EMBL/GenBank/DDBJ databases">
        <authorList>
            <person name="Gaut B.S."/>
            <person name="Morton B.R."/>
            <person name="Clegg M.T."/>
            <person name="Duvall M.R."/>
        </authorList>
    </citation>
    <scope>NUCLEOTIDE SEQUENCE [LARGE SCALE GENOMIC DNA]</scope>
    <source>
        <strain evidence="10 11">HR-AY</strain>
    </source>
</reference>
<keyword evidence="4 10" id="KW-0808">Transferase</keyword>
<evidence type="ECO:0000256" key="2">
    <source>
        <dbReference type="ARBA" id="ARBA00011900"/>
    </source>
</evidence>
<dbReference type="Pfam" id="PF12161">
    <property type="entry name" value="HsdM_N"/>
    <property type="match status" value="1"/>
</dbReference>
<dbReference type="RefSeq" id="WP_103804736.1">
    <property type="nucleotide sequence ID" value="NZ_PQVG01000002.1"/>
</dbReference>
<evidence type="ECO:0000313" key="10">
    <source>
        <dbReference type="EMBL" id="POY40549.1"/>
    </source>
</evidence>
<feature type="domain" description="DNA methylase adenine-specific" evidence="8">
    <location>
        <begin position="167"/>
        <end position="505"/>
    </location>
</feature>
<evidence type="ECO:0000259" key="9">
    <source>
        <dbReference type="Pfam" id="PF12161"/>
    </source>
</evidence>
<keyword evidence="11" id="KW-1185">Reference proteome</keyword>
<evidence type="ECO:0000256" key="5">
    <source>
        <dbReference type="ARBA" id="ARBA00022691"/>
    </source>
</evidence>
<name>A0A2S5AE25_9FLAO</name>
<dbReference type="InterPro" id="IPR029063">
    <property type="entry name" value="SAM-dependent_MTases_sf"/>
</dbReference>
<protein>
    <recommendedName>
        <fullName evidence="2">site-specific DNA-methyltransferase (adenine-specific)</fullName>
        <ecNumber evidence="2">2.1.1.72</ecNumber>
    </recommendedName>
</protein>
<evidence type="ECO:0000256" key="3">
    <source>
        <dbReference type="ARBA" id="ARBA00022603"/>
    </source>
</evidence>
<gene>
    <name evidence="10" type="ORF">C3L50_03345</name>
</gene>
<dbReference type="OrthoDB" id="9814572at2"/>
<dbReference type="Proteomes" id="UP000237310">
    <property type="component" value="Unassembled WGS sequence"/>
</dbReference>
<organism evidence="10 11">
    <name type="scientific">Flavobacterium alvei</name>
    <dbReference type="NCBI Taxonomy" id="2080416"/>
    <lineage>
        <taxon>Bacteria</taxon>
        <taxon>Pseudomonadati</taxon>
        <taxon>Bacteroidota</taxon>
        <taxon>Flavobacteriia</taxon>
        <taxon>Flavobacteriales</taxon>
        <taxon>Flavobacteriaceae</taxon>
        <taxon>Flavobacterium</taxon>
    </lineage>
</organism>
<dbReference type="InterPro" id="IPR003356">
    <property type="entry name" value="DNA_methylase_A-5"/>
</dbReference>
<dbReference type="EC" id="2.1.1.72" evidence="2"/>
<dbReference type="PANTHER" id="PTHR42933:SF3">
    <property type="entry name" value="TYPE I RESTRICTION ENZYME MJAVIII METHYLASE SUBUNIT"/>
    <property type="match status" value="1"/>
</dbReference>
<evidence type="ECO:0000256" key="4">
    <source>
        <dbReference type="ARBA" id="ARBA00022679"/>
    </source>
</evidence>
<comment type="catalytic activity">
    <reaction evidence="7">
        <text>a 2'-deoxyadenosine in DNA + S-adenosyl-L-methionine = an N(6)-methyl-2'-deoxyadenosine in DNA + S-adenosyl-L-homocysteine + H(+)</text>
        <dbReference type="Rhea" id="RHEA:15197"/>
        <dbReference type="Rhea" id="RHEA-COMP:12418"/>
        <dbReference type="Rhea" id="RHEA-COMP:12419"/>
        <dbReference type="ChEBI" id="CHEBI:15378"/>
        <dbReference type="ChEBI" id="CHEBI:57856"/>
        <dbReference type="ChEBI" id="CHEBI:59789"/>
        <dbReference type="ChEBI" id="CHEBI:90615"/>
        <dbReference type="ChEBI" id="CHEBI:90616"/>
        <dbReference type="EC" id="2.1.1.72"/>
    </reaction>
</comment>
<dbReference type="InterPro" id="IPR038333">
    <property type="entry name" value="T1MK-like_N_sf"/>
</dbReference>
<dbReference type="SUPFAM" id="SSF53335">
    <property type="entry name" value="S-adenosyl-L-methionine-dependent methyltransferases"/>
    <property type="match status" value="1"/>
</dbReference>
<accession>A0A2S5AE25</accession>
<keyword evidence="3 10" id="KW-0489">Methyltransferase</keyword>
<evidence type="ECO:0000256" key="1">
    <source>
        <dbReference type="ARBA" id="ARBA00006594"/>
    </source>
</evidence>
<comment type="caution">
    <text evidence="10">The sequence shown here is derived from an EMBL/GenBank/DDBJ whole genome shotgun (WGS) entry which is preliminary data.</text>
</comment>
<dbReference type="EMBL" id="PQVG01000002">
    <property type="protein sequence ID" value="POY40549.1"/>
    <property type="molecule type" value="Genomic_DNA"/>
</dbReference>
<dbReference type="PRINTS" id="PR00507">
    <property type="entry name" value="N12N6MTFRASE"/>
</dbReference>
<proteinExistence type="inferred from homology"/>
<feature type="domain" description="N6 adenine-specific DNA methyltransferase N-terminal" evidence="9">
    <location>
        <begin position="6"/>
        <end position="149"/>
    </location>
</feature>
<dbReference type="PANTHER" id="PTHR42933">
    <property type="entry name" value="SLR6095 PROTEIN"/>
    <property type="match status" value="1"/>
</dbReference>